<name>A0A6L2PDH3_COPFO</name>
<evidence type="ECO:0000259" key="2">
    <source>
        <dbReference type="PROSITE" id="PS50003"/>
    </source>
</evidence>
<feature type="compositionally biased region" description="Polar residues" evidence="1">
    <location>
        <begin position="1191"/>
        <end position="1203"/>
    </location>
</feature>
<dbReference type="Pfam" id="PF00169">
    <property type="entry name" value="PH"/>
    <property type="match status" value="1"/>
</dbReference>
<feature type="compositionally biased region" description="Basic and acidic residues" evidence="1">
    <location>
        <begin position="675"/>
        <end position="686"/>
    </location>
</feature>
<feature type="compositionally biased region" description="Low complexity" evidence="1">
    <location>
        <begin position="518"/>
        <end position="529"/>
    </location>
</feature>
<dbReference type="OrthoDB" id="2157866at2759"/>
<dbReference type="CDD" id="cd00821">
    <property type="entry name" value="PH"/>
    <property type="match status" value="1"/>
</dbReference>
<dbReference type="Proteomes" id="UP000502823">
    <property type="component" value="Unassembled WGS sequence"/>
</dbReference>
<sequence>MTSEEQPVKMTGQEDNAVRMAGYLDKRGKMKLVTTWKRYWFVLKDQLLLYYKSEAECLNLSACRGSLNMGLVSSVRPGAHRGPPATATQGFTMEVETRTQVIVLRAKSRSLQEQWLKVLLESMALPNISSPVRTSGGPVHFRYSMENLAIAEEVKTENKKQQTLPHQISVNSHDVLGRIKRIGGQSYGGSLDTILRHQPKNQMQQQRSPQQPKIPRIKAVDRMLGVHYLDSTENSDILICQNQSGGLVSEEQCPNDCTCSVSKDEVLMPNGREEIKCNEVPLHRPVATSSDIQEIKQTNCKLRGDERNKATKAEIFPRDENQNHENFDVVSIEKTRKCTTDFLEKERHVYSLENEGEFLVENKLYEKTKEVENEEGDKLYEETKGLQQKDDCCEVENKLYEKNKPDKEDKQYDSVEELSSYSHVHKIPEDGKVYEVVPAAVGSVKQVEEDVQSIEDREEDDYYCSYDKFSLMRVLSDQRNSSSPEPDLPPRPSVSSNDTPKSHLAHENTKTDDEETEYSVYYESTENYNTGTSPPHLLLSSGEGCEKKGSKLHVKIKLRKKKSPSKESFSSEDGNNDNKRKRKVSFLRRMLKHYRKKHKYNSEAIVISDNRRISDEPEYESVDYLSSILKHEVAEEEHPERAPRSKSTESLDKAVHKEKLFGTKNLLTEQAMNELKMKLKGRDNAARTEPAVSAKEDNEKHEDRSPNQVLGKKPVPTPRSHKERVNQDNKDLVVVSSRYRCHDSIIRENKPPSLPPRRVARPRSPWHDVPKNNSPVYGNFQDLGIITGNEKEDKNKESPEPTFEKRSAPPLSEWDQEFQDELLGTPRGFVYAQSKWKAAEKSSKMFHDQQGNKGKSSFQKSPQKEILPGKYSNTGDFEVKHVKITSSDHETSDTLGHEHKVDSVLVANTGSLDICSDADKEHLSAKVITKDFKSQTEELTGKDSDLTETSSHMVDNELSCKSGERPKEPKNNTELEINGNLKVKIGCTEMEHNDTCDDRIVNNIKGNHRNFDLNTAHNKDFSDDISVTLTKSQTHAMSVCNRSEILFSEKCLELVSGENENFSSSLCYNARDSEELKEETKDKAHTAINDCVGSDSSSISTDSLVSEVIRTLCNTACNQNGMATDFSERALGTTETAGYKDTTPHFHRHSDELNILLAQLAEITSAPLLPNGVATSLVDIPEARKPKPEANESSQLGSTQQESFVLGPIRRRRHSDPDYDVPRPHGSLLHLLPPNGMSSHSGDHRQSGQENDAIEATRFFGEVDMSSSSAHSSLSLRDRVVSDDDEQSDVSYYVSMAPDSLEVPLN</sequence>
<keyword evidence="4" id="KW-1185">Reference proteome</keyword>
<feature type="compositionally biased region" description="Basic residues" evidence="1">
    <location>
        <begin position="550"/>
        <end position="563"/>
    </location>
</feature>
<dbReference type="PROSITE" id="PS50003">
    <property type="entry name" value="PH_DOMAIN"/>
    <property type="match status" value="1"/>
</dbReference>
<dbReference type="InterPro" id="IPR001849">
    <property type="entry name" value="PH_domain"/>
</dbReference>
<feature type="region of interest" description="Disordered" evidence="1">
    <location>
        <begin position="672"/>
        <end position="813"/>
    </location>
</feature>
<protein>
    <recommendedName>
        <fullName evidence="2">PH domain-containing protein</fullName>
    </recommendedName>
</protein>
<comment type="caution">
    <text evidence="3">The sequence shown here is derived from an EMBL/GenBank/DDBJ whole genome shotgun (WGS) entry which is preliminary data.</text>
</comment>
<feature type="compositionally biased region" description="Basic and acidic residues" evidence="1">
    <location>
        <begin position="935"/>
        <end position="945"/>
    </location>
</feature>
<feature type="domain" description="PH" evidence="2">
    <location>
        <begin position="17"/>
        <end position="124"/>
    </location>
</feature>
<evidence type="ECO:0000313" key="3">
    <source>
        <dbReference type="EMBL" id="GFG28117.1"/>
    </source>
</evidence>
<feature type="compositionally biased region" description="Basic and acidic residues" evidence="1">
    <location>
        <begin position="962"/>
        <end position="973"/>
    </location>
</feature>
<feature type="region of interest" description="Disordered" evidence="1">
    <location>
        <begin position="1265"/>
        <end position="1288"/>
    </location>
</feature>
<dbReference type="Gene3D" id="2.30.29.30">
    <property type="entry name" value="Pleckstrin-homology domain (PH domain)/Phosphotyrosine-binding domain (PTB)"/>
    <property type="match status" value="1"/>
</dbReference>
<evidence type="ECO:0000256" key="1">
    <source>
        <dbReference type="SAM" id="MobiDB-lite"/>
    </source>
</evidence>
<proteinExistence type="predicted"/>
<feature type="region of interest" description="Disordered" evidence="1">
    <location>
        <begin position="935"/>
        <end position="973"/>
    </location>
</feature>
<feature type="compositionally biased region" description="Low complexity" evidence="1">
    <location>
        <begin position="1266"/>
        <end position="1275"/>
    </location>
</feature>
<dbReference type="SUPFAM" id="SSF50729">
    <property type="entry name" value="PH domain-like"/>
    <property type="match status" value="1"/>
</dbReference>
<feature type="region of interest" description="Disordered" evidence="1">
    <location>
        <begin position="845"/>
        <end position="872"/>
    </location>
</feature>
<feature type="compositionally biased region" description="Basic and acidic residues" evidence="1">
    <location>
        <begin position="789"/>
        <end position="807"/>
    </location>
</feature>
<evidence type="ECO:0000313" key="4">
    <source>
        <dbReference type="Proteomes" id="UP000502823"/>
    </source>
</evidence>
<feature type="compositionally biased region" description="Basic and acidic residues" evidence="1">
    <location>
        <begin position="740"/>
        <end position="750"/>
    </location>
</feature>
<dbReference type="SMART" id="SM00233">
    <property type="entry name" value="PH"/>
    <property type="match status" value="1"/>
</dbReference>
<feature type="region of interest" description="Disordered" evidence="1">
    <location>
        <begin position="633"/>
        <end position="660"/>
    </location>
</feature>
<organism evidence="3 4">
    <name type="scientific">Coptotermes formosanus</name>
    <name type="common">Formosan subterranean termite</name>
    <dbReference type="NCBI Taxonomy" id="36987"/>
    <lineage>
        <taxon>Eukaryota</taxon>
        <taxon>Metazoa</taxon>
        <taxon>Ecdysozoa</taxon>
        <taxon>Arthropoda</taxon>
        <taxon>Hexapoda</taxon>
        <taxon>Insecta</taxon>
        <taxon>Pterygota</taxon>
        <taxon>Neoptera</taxon>
        <taxon>Polyneoptera</taxon>
        <taxon>Dictyoptera</taxon>
        <taxon>Blattodea</taxon>
        <taxon>Blattoidea</taxon>
        <taxon>Termitoidae</taxon>
        <taxon>Rhinotermitidae</taxon>
        <taxon>Coptotermes</taxon>
    </lineage>
</organism>
<accession>A0A6L2PDH3</accession>
<dbReference type="InParanoid" id="A0A6L2PDH3"/>
<feature type="compositionally biased region" description="Basic and acidic residues" evidence="1">
    <location>
        <begin position="694"/>
        <end position="705"/>
    </location>
</feature>
<feature type="compositionally biased region" description="Polar residues" evidence="1">
    <location>
        <begin position="849"/>
        <end position="861"/>
    </location>
</feature>
<feature type="region of interest" description="Disordered" evidence="1">
    <location>
        <begin position="1185"/>
        <end position="1250"/>
    </location>
</feature>
<feature type="compositionally biased region" description="Basic and acidic residues" evidence="1">
    <location>
        <begin position="500"/>
        <end position="511"/>
    </location>
</feature>
<dbReference type="InterPro" id="IPR011993">
    <property type="entry name" value="PH-like_dom_sf"/>
</dbReference>
<reference evidence="4" key="1">
    <citation type="submission" date="2020-01" db="EMBL/GenBank/DDBJ databases">
        <title>Draft genome sequence of the Termite Coptotermes fromosanus.</title>
        <authorList>
            <person name="Itakura S."/>
            <person name="Yosikawa Y."/>
            <person name="Umezawa K."/>
        </authorList>
    </citation>
    <scope>NUCLEOTIDE SEQUENCE [LARGE SCALE GENOMIC DNA]</scope>
</reference>
<dbReference type="EMBL" id="BLKM01006525">
    <property type="protein sequence ID" value="GFG28117.1"/>
    <property type="molecule type" value="Genomic_DNA"/>
</dbReference>
<gene>
    <name evidence="3" type="ORF">Cfor_01963</name>
</gene>
<feature type="region of interest" description="Disordered" evidence="1">
    <location>
        <begin position="475"/>
        <end position="583"/>
    </location>
</feature>